<organism evidence="1 2">
    <name type="scientific">Cellulosilyticum lentocellum (strain ATCC 49066 / DSM 5427 / NCIMB 11756 / RHM5)</name>
    <name type="common">Clostridium lentocellum</name>
    <dbReference type="NCBI Taxonomy" id="642492"/>
    <lineage>
        <taxon>Bacteria</taxon>
        <taxon>Bacillati</taxon>
        <taxon>Bacillota</taxon>
        <taxon>Clostridia</taxon>
        <taxon>Lachnospirales</taxon>
        <taxon>Cellulosilyticaceae</taxon>
        <taxon>Cellulosilyticum</taxon>
    </lineage>
</organism>
<evidence type="ECO:0000313" key="1">
    <source>
        <dbReference type="EMBL" id="ADZ85070.1"/>
    </source>
</evidence>
<protein>
    <submittedName>
        <fullName evidence="1">Uncharacterized protein</fullName>
    </submittedName>
</protein>
<evidence type="ECO:0000313" key="2">
    <source>
        <dbReference type="Proteomes" id="UP000008467"/>
    </source>
</evidence>
<dbReference type="RefSeq" id="WP_013658347.1">
    <property type="nucleotide sequence ID" value="NC_015275.1"/>
</dbReference>
<dbReference type="InterPro" id="IPR046143">
    <property type="entry name" value="DUF6145"/>
</dbReference>
<reference evidence="1 2" key="1">
    <citation type="journal article" date="2011" name="J. Bacteriol.">
        <title>Complete genome sequence of the cellulose-degrading bacterium Cellulosilyticum lentocellum.</title>
        <authorList>
            <consortium name="US DOE Joint Genome Institute"/>
            <person name="Miller D.A."/>
            <person name="Suen G."/>
            <person name="Bruce D."/>
            <person name="Copeland A."/>
            <person name="Cheng J.F."/>
            <person name="Detter C."/>
            <person name="Goodwin L.A."/>
            <person name="Han C.S."/>
            <person name="Hauser L.J."/>
            <person name="Land M.L."/>
            <person name="Lapidus A."/>
            <person name="Lucas S."/>
            <person name="Meincke L."/>
            <person name="Pitluck S."/>
            <person name="Tapia R."/>
            <person name="Teshima H."/>
            <person name="Woyke T."/>
            <person name="Fox B.G."/>
            <person name="Angert E.R."/>
            <person name="Currie C.R."/>
        </authorList>
    </citation>
    <scope>NUCLEOTIDE SEQUENCE [LARGE SCALE GENOMIC DNA]</scope>
    <source>
        <strain evidence="2">ATCC 49066 / DSM 5427 / NCIMB 11756 / RHM5</strain>
    </source>
</reference>
<dbReference type="HOGENOM" id="CLU_1774052_0_0_9"/>
<dbReference type="STRING" id="642492.Clole_3380"/>
<keyword evidence="2" id="KW-1185">Reference proteome</keyword>
<dbReference type="EMBL" id="CP002582">
    <property type="protein sequence ID" value="ADZ85070.1"/>
    <property type="molecule type" value="Genomic_DNA"/>
</dbReference>
<accession>F2JR89</accession>
<proteinExistence type="predicted"/>
<dbReference type="AlphaFoldDB" id="F2JR89"/>
<sequence length="146" mass="17098">MEKHVLISVSPYVQKYYINDLYEDLPKDIKETLRAKLGVIAEKTNAIISLGFYEDGEVFMEQRYEDLSFYDEIGAELRIKKFQQDEVELLKAVKMWYVVYHTPNGAIVRDVVVLQSENKSKEEIISTIVEKYGEAFKEFVIMLLED</sequence>
<dbReference type="KEGG" id="cle:Clole_3380"/>
<gene>
    <name evidence="1" type="ordered locus">Clole_3380</name>
</gene>
<dbReference type="Proteomes" id="UP000008467">
    <property type="component" value="Chromosome"/>
</dbReference>
<dbReference type="Pfam" id="PF19642">
    <property type="entry name" value="DUF6145"/>
    <property type="match status" value="1"/>
</dbReference>
<name>F2JR89_CELLD</name>